<dbReference type="GO" id="GO:0008199">
    <property type="term" value="F:ferric iron binding"/>
    <property type="evidence" value="ECO:0007669"/>
    <property type="project" value="InterPro"/>
</dbReference>
<dbReference type="PIRSF" id="PIRSF005900">
    <property type="entry name" value="Dps"/>
    <property type="match status" value="1"/>
</dbReference>
<dbReference type="InterPro" id="IPR009078">
    <property type="entry name" value="Ferritin-like_SF"/>
</dbReference>
<dbReference type="InterPro" id="IPR008331">
    <property type="entry name" value="Ferritin_DPS_dom"/>
</dbReference>
<dbReference type="InterPro" id="IPR002177">
    <property type="entry name" value="DPS_DNA-bd"/>
</dbReference>
<dbReference type="InterPro" id="IPR023188">
    <property type="entry name" value="DPS_DNA-bd_CS"/>
</dbReference>
<dbReference type="CDD" id="cd01043">
    <property type="entry name" value="DPS"/>
    <property type="match status" value="1"/>
</dbReference>
<protein>
    <submittedName>
        <fullName evidence="4">DNA starvation/stationary phase protection protein</fullName>
    </submittedName>
</protein>
<evidence type="ECO:0000313" key="7">
    <source>
        <dbReference type="Proteomes" id="UP000663940"/>
    </source>
</evidence>
<dbReference type="Pfam" id="PF00210">
    <property type="entry name" value="Ferritin"/>
    <property type="match status" value="1"/>
</dbReference>
<dbReference type="EMBL" id="CP071880">
    <property type="protein sequence ID" value="QTE48543.1"/>
    <property type="molecule type" value="Genomic_DNA"/>
</dbReference>
<evidence type="ECO:0000256" key="1">
    <source>
        <dbReference type="ARBA" id="ARBA00009497"/>
    </source>
</evidence>
<accession>A0AAE6JC03</accession>
<comment type="similarity">
    <text evidence="1 2">Belongs to the Dps family.</text>
</comment>
<evidence type="ECO:0000259" key="3">
    <source>
        <dbReference type="Pfam" id="PF00210"/>
    </source>
</evidence>
<evidence type="ECO:0000313" key="5">
    <source>
        <dbReference type="EMBL" id="QTE48543.1"/>
    </source>
</evidence>
<proteinExistence type="inferred from homology"/>
<dbReference type="PROSITE" id="PS00818">
    <property type="entry name" value="DPS_1"/>
    <property type="match status" value="1"/>
</dbReference>
<dbReference type="GO" id="GO:0016722">
    <property type="term" value="F:oxidoreductase activity, acting on metal ions"/>
    <property type="evidence" value="ECO:0007669"/>
    <property type="project" value="InterPro"/>
</dbReference>
<evidence type="ECO:0000256" key="2">
    <source>
        <dbReference type="RuleBase" id="RU003875"/>
    </source>
</evidence>
<name>A0AAE6JC03_9SPHI</name>
<keyword evidence="7" id="KW-1185">Reference proteome</keyword>
<dbReference type="EMBL" id="CP043451">
    <property type="protein sequence ID" value="QEM02711.1"/>
    <property type="molecule type" value="Genomic_DNA"/>
</dbReference>
<dbReference type="AlphaFoldDB" id="A0AAE6JC03"/>
<sequence>MKINIGISETSTRKVVDELSKLLADEFMLFTKTKNAHWNVEGIGFHGLHAFFEGQFIQIDEIVDRIAERIRSLGHFSLASLKDFLQHARLSETIQGDHSAVSFIKNLSNDHQSLIITLRANIDLFATEYKDYGSSDFLTSLIAEHEKMAWMLSAHLNDKLTSI</sequence>
<reference evidence="5 7" key="2">
    <citation type="submission" date="2021-03" db="EMBL/GenBank/DDBJ databases">
        <title>Mucilaginibacter strains isolated from gold and copper mining confer multi heavy-metal resistance.</title>
        <authorList>
            <person name="Li Y."/>
        </authorList>
    </citation>
    <scope>NUCLEOTIDE SEQUENCE [LARGE SCALE GENOMIC DNA]</scope>
    <source>
        <strain evidence="5 7">P2-4</strain>
    </source>
</reference>
<organism evidence="4 6">
    <name type="scientific">Mucilaginibacter rubeus</name>
    <dbReference type="NCBI Taxonomy" id="2027860"/>
    <lineage>
        <taxon>Bacteria</taxon>
        <taxon>Pseudomonadati</taxon>
        <taxon>Bacteroidota</taxon>
        <taxon>Sphingobacteriia</taxon>
        <taxon>Sphingobacteriales</taxon>
        <taxon>Sphingobacteriaceae</taxon>
        <taxon>Mucilaginibacter</taxon>
    </lineage>
</organism>
<dbReference type="SUPFAM" id="SSF47240">
    <property type="entry name" value="Ferritin-like"/>
    <property type="match status" value="1"/>
</dbReference>
<dbReference type="RefSeq" id="WP_112657421.1">
    <property type="nucleotide sequence ID" value="NZ_CP043451.1"/>
</dbReference>
<evidence type="ECO:0000313" key="4">
    <source>
        <dbReference type="EMBL" id="QEM02711.1"/>
    </source>
</evidence>
<feature type="domain" description="Ferritin/DPS" evidence="3">
    <location>
        <begin position="17"/>
        <end position="158"/>
    </location>
</feature>
<gene>
    <name evidence="4" type="ORF">DIU31_003970</name>
    <name evidence="5" type="ORF">J3L21_23765</name>
</gene>
<dbReference type="InterPro" id="IPR012347">
    <property type="entry name" value="Ferritin-like"/>
</dbReference>
<dbReference type="PANTHER" id="PTHR42932:SF3">
    <property type="entry name" value="DNA PROTECTION DURING STARVATION PROTEIN"/>
    <property type="match status" value="1"/>
</dbReference>
<dbReference type="Proteomes" id="UP000250557">
    <property type="component" value="Chromosome"/>
</dbReference>
<dbReference type="Proteomes" id="UP000663940">
    <property type="component" value="Chromosome"/>
</dbReference>
<evidence type="ECO:0000313" key="6">
    <source>
        <dbReference type="Proteomes" id="UP000250557"/>
    </source>
</evidence>
<reference evidence="4 6" key="1">
    <citation type="submission" date="2019-08" db="EMBL/GenBank/DDBJ databases">
        <title>Comparative genome analysis confer to the adaptation heavy metal polluted environment.</title>
        <authorList>
            <person name="Li Y."/>
        </authorList>
    </citation>
    <scope>NUCLEOTIDE SEQUENCE [LARGE SCALE GENOMIC DNA]</scope>
    <source>
        <strain evidence="4 6">P2</strain>
    </source>
</reference>
<dbReference type="Gene3D" id="1.20.1260.10">
    <property type="match status" value="1"/>
</dbReference>
<dbReference type="PRINTS" id="PR01346">
    <property type="entry name" value="HELNAPAPROT"/>
</dbReference>
<dbReference type="PANTHER" id="PTHR42932">
    <property type="entry name" value="GENERAL STRESS PROTEIN 20U"/>
    <property type="match status" value="1"/>
</dbReference>